<accession>A0A850R7L4</accession>
<reference evidence="9 10" key="1">
    <citation type="submission" date="2020-06" db="EMBL/GenBank/DDBJ databases">
        <authorList>
            <person name="Kang J."/>
        </authorList>
    </citation>
    <scope>NUCLEOTIDE SEQUENCE [LARGE SCALE GENOMIC DNA]</scope>
    <source>
        <strain evidence="9 10">DCY120</strain>
    </source>
</reference>
<dbReference type="Proteomes" id="UP000563523">
    <property type="component" value="Unassembled WGS sequence"/>
</dbReference>
<evidence type="ECO:0000256" key="4">
    <source>
        <dbReference type="ARBA" id="ARBA00022692"/>
    </source>
</evidence>
<evidence type="ECO:0000256" key="7">
    <source>
        <dbReference type="SAM" id="Phobius"/>
    </source>
</evidence>
<dbReference type="RefSeq" id="WP_176942683.1">
    <property type="nucleotide sequence ID" value="NZ_JABZEC010000004.1"/>
</dbReference>
<evidence type="ECO:0000256" key="2">
    <source>
        <dbReference type="ARBA" id="ARBA00007362"/>
    </source>
</evidence>
<keyword evidence="5 7" id="KW-1133">Transmembrane helix</keyword>
<dbReference type="GO" id="GO:0005886">
    <property type="term" value="C:plasma membrane"/>
    <property type="evidence" value="ECO:0007669"/>
    <property type="project" value="UniProtKB-SubCell"/>
</dbReference>
<keyword evidence="6 7" id="KW-0472">Membrane</keyword>
<dbReference type="Gene3D" id="1.10.3730.20">
    <property type="match status" value="1"/>
</dbReference>
<evidence type="ECO:0000256" key="1">
    <source>
        <dbReference type="ARBA" id="ARBA00004651"/>
    </source>
</evidence>
<evidence type="ECO:0000256" key="3">
    <source>
        <dbReference type="ARBA" id="ARBA00022475"/>
    </source>
</evidence>
<feature type="transmembrane region" description="Helical" evidence="7">
    <location>
        <begin position="12"/>
        <end position="32"/>
    </location>
</feature>
<evidence type="ECO:0000256" key="6">
    <source>
        <dbReference type="ARBA" id="ARBA00023136"/>
    </source>
</evidence>
<evidence type="ECO:0000313" key="9">
    <source>
        <dbReference type="EMBL" id="NVY96515.1"/>
    </source>
</evidence>
<feature type="transmembrane region" description="Helical" evidence="7">
    <location>
        <begin position="191"/>
        <end position="208"/>
    </location>
</feature>
<dbReference type="InterPro" id="IPR050638">
    <property type="entry name" value="AA-Vitamin_Transporters"/>
</dbReference>
<dbReference type="SUPFAM" id="SSF103481">
    <property type="entry name" value="Multidrug resistance efflux transporter EmrE"/>
    <property type="match status" value="2"/>
</dbReference>
<feature type="transmembrane region" description="Helical" evidence="7">
    <location>
        <begin position="162"/>
        <end position="179"/>
    </location>
</feature>
<name>A0A850R7L4_9LACO</name>
<feature type="transmembrane region" description="Helical" evidence="7">
    <location>
        <begin position="72"/>
        <end position="98"/>
    </location>
</feature>
<gene>
    <name evidence="9" type="ORF">HU830_04955</name>
</gene>
<sequence length="303" mass="32639">MNAKQRQKRGTILALTASAIWGVSGTVMQFVAQNAAVPATWFIGTRTLIAGTILVIIALLQPKKQASPLFKNWSNVLLLVSFSIFGLLANMYTFYYSIQGGNSAAATILQYLSPLFILLGMILFGKQKPTKNNMGAFVIALIGVFLLITQGDIHHLSIPFDSFIWGVLSGLTAALYVVLPQILIKRGCSPVEVTGWGMFISGILSQFVRPIWHLPAHFDLAAAIGVGTIILLGTLMAFLIMITATQYVSSAIVSITDAVQPLVTFVLSACFLGAKFSPVEIFGALVVIVAIYILNRDTADLEA</sequence>
<proteinExistence type="inferred from homology"/>
<dbReference type="EMBL" id="JABZEC010000004">
    <property type="protein sequence ID" value="NVY96515.1"/>
    <property type="molecule type" value="Genomic_DNA"/>
</dbReference>
<feature type="transmembrane region" description="Helical" evidence="7">
    <location>
        <begin position="104"/>
        <end position="124"/>
    </location>
</feature>
<evidence type="ECO:0000256" key="5">
    <source>
        <dbReference type="ARBA" id="ARBA00022989"/>
    </source>
</evidence>
<comment type="caution">
    <text evidence="9">The sequence shown here is derived from an EMBL/GenBank/DDBJ whole genome shotgun (WGS) entry which is preliminary data.</text>
</comment>
<dbReference type="PANTHER" id="PTHR32322">
    <property type="entry name" value="INNER MEMBRANE TRANSPORTER"/>
    <property type="match status" value="1"/>
</dbReference>
<feature type="transmembrane region" description="Helical" evidence="7">
    <location>
        <begin position="220"/>
        <end position="242"/>
    </location>
</feature>
<organism evidence="9 10">
    <name type="scientific">Bombilactobacillus apium</name>
    <dbReference type="NCBI Taxonomy" id="2675299"/>
    <lineage>
        <taxon>Bacteria</taxon>
        <taxon>Bacillati</taxon>
        <taxon>Bacillota</taxon>
        <taxon>Bacilli</taxon>
        <taxon>Lactobacillales</taxon>
        <taxon>Lactobacillaceae</taxon>
        <taxon>Bombilactobacillus</taxon>
    </lineage>
</organism>
<dbReference type="Pfam" id="PF00892">
    <property type="entry name" value="EamA"/>
    <property type="match status" value="2"/>
</dbReference>
<comment type="similarity">
    <text evidence="2">Belongs to the EamA transporter family.</text>
</comment>
<dbReference type="InterPro" id="IPR000620">
    <property type="entry name" value="EamA_dom"/>
</dbReference>
<dbReference type="InterPro" id="IPR037185">
    <property type="entry name" value="EmrE-like"/>
</dbReference>
<protein>
    <submittedName>
        <fullName evidence="9">EamA family transporter</fullName>
    </submittedName>
</protein>
<evidence type="ECO:0000259" key="8">
    <source>
        <dbReference type="Pfam" id="PF00892"/>
    </source>
</evidence>
<feature type="transmembrane region" description="Helical" evidence="7">
    <location>
        <begin position="38"/>
        <end position="60"/>
    </location>
</feature>
<feature type="domain" description="EamA" evidence="8">
    <location>
        <begin position="9"/>
        <end position="148"/>
    </location>
</feature>
<keyword evidence="10" id="KW-1185">Reference proteome</keyword>
<evidence type="ECO:0000313" key="10">
    <source>
        <dbReference type="Proteomes" id="UP000563523"/>
    </source>
</evidence>
<comment type="subcellular location">
    <subcellularLocation>
        <location evidence="1">Cell membrane</location>
        <topology evidence="1">Multi-pass membrane protein</topology>
    </subcellularLocation>
</comment>
<keyword evidence="4 7" id="KW-0812">Transmembrane</keyword>
<feature type="transmembrane region" description="Helical" evidence="7">
    <location>
        <begin position="136"/>
        <end position="156"/>
    </location>
</feature>
<dbReference type="PANTHER" id="PTHR32322:SF18">
    <property type="entry name" value="S-ADENOSYLMETHIONINE_S-ADENOSYLHOMOCYSTEINE TRANSPORTER"/>
    <property type="match status" value="1"/>
</dbReference>
<feature type="domain" description="EamA" evidence="8">
    <location>
        <begin position="164"/>
        <end position="295"/>
    </location>
</feature>
<feature type="transmembrane region" description="Helical" evidence="7">
    <location>
        <begin position="262"/>
        <end position="294"/>
    </location>
</feature>
<keyword evidence="3" id="KW-1003">Cell membrane</keyword>
<dbReference type="AlphaFoldDB" id="A0A850R7L4"/>